<evidence type="ECO:0000313" key="1">
    <source>
        <dbReference type="EMBL" id="QPJ79548.1"/>
    </source>
</evidence>
<geneLocation type="mitochondrion" evidence="1"/>
<protein>
    <submittedName>
        <fullName evidence="1">Uncharacterized protein</fullName>
    </submittedName>
</protein>
<proteinExistence type="predicted"/>
<accession>A0A7T0GFM2</accession>
<keyword evidence="1" id="KW-0496">Mitochondrion</keyword>
<name>A0A7T0GFM2_9ROSA</name>
<reference evidence="1" key="1">
    <citation type="submission" date="2020-10" db="EMBL/GenBank/DDBJ databases">
        <title>Complete Mitochondrial Genome of Pyrus betulifolia Bunge.</title>
        <authorList>
            <person name="Yuan M."/>
            <person name="Ji P."/>
            <person name="Qiu Z."/>
            <person name="Li D."/>
        </authorList>
    </citation>
    <scope>NUCLEOTIDE SEQUENCE</scope>
</reference>
<sequence>MQCKRKPRAACAAYSIQRCANAGFYRYPHSDRTYFRIFRYPLPPMHTRTPGWRADNPLWLRVQSEPWAITDPYHIRIKNNAGETKGLLYTFAPWIPHSTSREQLPFQVPVVGAKLLRSPDRKPELADVTRKTSRIKSFNLSDALIYSYRMDLRFPFWIR</sequence>
<organism evidence="1">
    <name type="scientific">Pyrus betulifolia</name>
    <dbReference type="NCBI Taxonomy" id="436086"/>
    <lineage>
        <taxon>Eukaryota</taxon>
        <taxon>Viridiplantae</taxon>
        <taxon>Streptophyta</taxon>
        <taxon>Embryophyta</taxon>
        <taxon>Tracheophyta</taxon>
        <taxon>Spermatophyta</taxon>
        <taxon>Magnoliopsida</taxon>
        <taxon>eudicotyledons</taxon>
        <taxon>Gunneridae</taxon>
        <taxon>Pentapetalae</taxon>
        <taxon>rosids</taxon>
        <taxon>fabids</taxon>
        <taxon>Rosales</taxon>
        <taxon>Rosaceae</taxon>
        <taxon>Amygdaloideae</taxon>
        <taxon>Maleae</taxon>
        <taxon>Pyrus</taxon>
    </lineage>
</organism>
<dbReference type="GeneID" id="63657494"/>
<dbReference type="RefSeq" id="YP_010047107.1">
    <property type="nucleotide sequence ID" value="NC_054332.1"/>
</dbReference>
<dbReference type="AlphaFoldDB" id="A0A7T0GFM2"/>
<gene>
    <name evidence="1" type="primary">ORF159</name>
</gene>
<dbReference type="EMBL" id="MW080658">
    <property type="protein sequence ID" value="QPJ79548.1"/>
    <property type="molecule type" value="Genomic_DNA"/>
</dbReference>